<protein>
    <submittedName>
        <fullName evidence="4">Putative RNA-directed DNA polymerase from mobile element jockey-like</fullName>
    </submittedName>
</protein>
<evidence type="ECO:0000313" key="5">
    <source>
        <dbReference type="Proteomes" id="UP000230750"/>
    </source>
</evidence>
<dbReference type="Pfam" id="PF03372">
    <property type="entry name" value="Exo_endo_phos"/>
    <property type="match status" value="1"/>
</dbReference>
<dbReference type="PANTHER" id="PTHR46670:SF3">
    <property type="entry name" value="ENDONUCLEASE_EXONUCLEASE_PHOSPHATASE DOMAIN-CONTAINING PROTEIN"/>
    <property type="match status" value="1"/>
</dbReference>
<dbReference type="InterPro" id="IPR042307">
    <property type="entry name" value="Reeler_sf"/>
</dbReference>
<evidence type="ECO:0000259" key="2">
    <source>
        <dbReference type="Pfam" id="PF02014"/>
    </source>
</evidence>
<proteinExistence type="predicted"/>
<evidence type="ECO:0000313" key="4">
    <source>
        <dbReference type="EMBL" id="PIK47853.1"/>
    </source>
</evidence>
<dbReference type="Gene3D" id="2.60.40.4060">
    <property type="entry name" value="Reeler domain"/>
    <property type="match status" value="1"/>
</dbReference>
<feature type="domain" description="Reelin" evidence="2">
    <location>
        <begin position="37"/>
        <end position="162"/>
    </location>
</feature>
<dbReference type="InterPro" id="IPR002861">
    <property type="entry name" value="Reeler_dom"/>
</dbReference>
<keyword evidence="5" id="KW-1185">Reference proteome</keyword>
<dbReference type="InterPro" id="IPR036691">
    <property type="entry name" value="Endo/exonu/phosph_ase_sf"/>
</dbReference>
<name>A0A2G8KIM6_STIJA</name>
<dbReference type="InterPro" id="IPR005135">
    <property type="entry name" value="Endo/exonuclease/phosphatase"/>
</dbReference>
<reference evidence="4 5" key="1">
    <citation type="journal article" date="2017" name="PLoS Biol.">
        <title>The sea cucumber genome provides insights into morphological evolution and visceral regeneration.</title>
        <authorList>
            <person name="Zhang X."/>
            <person name="Sun L."/>
            <person name="Yuan J."/>
            <person name="Sun Y."/>
            <person name="Gao Y."/>
            <person name="Zhang L."/>
            <person name="Li S."/>
            <person name="Dai H."/>
            <person name="Hamel J.F."/>
            <person name="Liu C."/>
            <person name="Yu Y."/>
            <person name="Liu S."/>
            <person name="Lin W."/>
            <person name="Guo K."/>
            <person name="Jin S."/>
            <person name="Xu P."/>
            <person name="Storey K.B."/>
            <person name="Huan P."/>
            <person name="Zhang T."/>
            <person name="Zhou Y."/>
            <person name="Zhang J."/>
            <person name="Lin C."/>
            <person name="Li X."/>
            <person name="Xing L."/>
            <person name="Huo D."/>
            <person name="Sun M."/>
            <person name="Wang L."/>
            <person name="Mercier A."/>
            <person name="Li F."/>
            <person name="Yang H."/>
            <person name="Xiang J."/>
        </authorList>
    </citation>
    <scope>NUCLEOTIDE SEQUENCE [LARGE SCALE GENOMIC DNA]</scope>
    <source>
        <strain evidence="4">Shaxun</strain>
        <tissue evidence="4">Muscle</tissue>
    </source>
</reference>
<feature type="signal peptide" evidence="1">
    <location>
        <begin position="1"/>
        <end position="28"/>
    </location>
</feature>
<dbReference type="OrthoDB" id="10072198at2759"/>
<dbReference type="AlphaFoldDB" id="A0A2G8KIM6"/>
<evidence type="ECO:0000256" key="1">
    <source>
        <dbReference type="SAM" id="SignalP"/>
    </source>
</evidence>
<keyword evidence="1" id="KW-0732">Signal</keyword>
<comment type="caution">
    <text evidence="4">The sequence shown here is derived from an EMBL/GenBank/DDBJ whole genome shotgun (WGS) entry which is preliminary data.</text>
</comment>
<dbReference type="STRING" id="307972.A0A2G8KIM6"/>
<dbReference type="GO" id="GO:0003964">
    <property type="term" value="F:RNA-directed DNA polymerase activity"/>
    <property type="evidence" value="ECO:0007669"/>
    <property type="project" value="UniProtKB-KW"/>
</dbReference>
<dbReference type="Pfam" id="PF02014">
    <property type="entry name" value="Reeler"/>
    <property type="match status" value="1"/>
</dbReference>
<feature type="chain" id="PRO_5013795606" evidence="1">
    <location>
        <begin position="29"/>
        <end position="519"/>
    </location>
</feature>
<dbReference type="SUPFAM" id="SSF56219">
    <property type="entry name" value="DNase I-like"/>
    <property type="match status" value="1"/>
</dbReference>
<keyword evidence="4" id="KW-0695">RNA-directed DNA polymerase</keyword>
<organism evidence="4 5">
    <name type="scientific">Stichopus japonicus</name>
    <name type="common">Sea cucumber</name>
    <dbReference type="NCBI Taxonomy" id="307972"/>
    <lineage>
        <taxon>Eukaryota</taxon>
        <taxon>Metazoa</taxon>
        <taxon>Echinodermata</taxon>
        <taxon>Eleutherozoa</taxon>
        <taxon>Echinozoa</taxon>
        <taxon>Holothuroidea</taxon>
        <taxon>Aspidochirotacea</taxon>
        <taxon>Aspidochirotida</taxon>
        <taxon>Stichopodidae</taxon>
        <taxon>Apostichopus</taxon>
    </lineage>
</organism>
<dbReference type="Proteomes" id="UP000230750">
    <property type="component" value="Unassembled WGS sequence"/>
</dbReference>
<accession>A0A2G8KIM6</accession>
<sequence>MATPASRVSAMAVFLTVIVLLEISSTYAQQVFTTASCSSLGAVNGFTSQPNTNSPYVIQIAPQYYTTGTIITVTVYANQPAGRMLRELICQARDTATNSPVGTFTSVNGNPLLPTNDYNVYNCGSQTATTVGTTNNNIKSTPVVLTYQAAAPAPGNIGFRTSDNLRSLPFHIVGNFCCINMQSVRNKADEFVDFVQDKSLDVVAISETWLREDDIILCGDITPVGYSFQLVPRKEKTGGGVGILFRSSLSLKIKSHEKVYNSFKAIHAELTVNSRTVNLVALYRPADSSFGSFLSDFGELIVDYLPSQSDVMFCGDFNIHVDDTSDSKAHRFQNLLLSFGLTQHITYPTHKFGHTLDLIITREHSTSLLSDICVLPGLSDHYALSCNLNLQKPPLPSVTIKTRNLKALDLVNYSADICSAFADSHLEYQDLDTCVNLYESILRDTLDRHAPVKIKTLRVRPSSPWFPDEIRSARKIRRQHEMKWMNSRLEVDHQEYCKQRNIVNNLIRHAKIEYIFLLK</sequence>
<dbReference type="PANTHER" id="PTHR46670">
    <property type="entry name" value="ENDO/EXONUCLEASE/PHOSPHATASE DOMAIN-CONTAINING PROTEIN"/>
    <property type="match status" value="1"/>
</dbReference>
<feature type="domain" description="Endonuclease/exonuclease/phosphatase" evidence="3">
    <location>
        <begin position="180"/>
        <end position="381"/>
    </location>
</feature>
<keyword evidence="4" id="KW-0548">Nucleotidyltransferase</keyword>
<gene>
    <name evidence="4" type="ORF">BSL78_15270</name>
</gene>
<dbReference type="EMBL" id="MRZV01000553">
    <property type="protein sequence ID" value="PIK47853.1"/>
    <property type="molecule type" value="Genomic_DNA"/>
</dbReference>
<dbReference type="Gene3D" id="3.60.10.10">
    <property type="entry name" value="Endonuclease/exonuclease/phosphatase"/>
    <property type="match status" value="1"/>
</dbReference>
<keyword evidence="4" id="KW-0808">Transferase</keyword>
<evidence type="ECO:0000259" key="3">
    <source>
        <dbReference type="Pfam" id="PF03372"/>
    </source>
</evidence>